<dbReference type="OMA" id="CREGNAM"/>
<dbReference type="GO" id="GO:0004674">
    <property type="term" value="F:protein serine/threonine kinase activity"/>
    <property type="evidence" value="ECO:0007669"/>
    <property type="project" value="TreeGrafter"/>
</dbReference>
<dbReference type="SUPFAM" id="SSF48403">
    <property type="entry name" value="Ankyrin repeat"/>
    <property type="match status" value="1"/>
</dbReference>
<evidence type="ECO:0000259" key="3">
    <source>
        <dbReference type="PROSITE" id="PS50011"/>
    </source>
</evidence>
<keyword evidence="5" id="KW-1185">Reference proteome</keyword>
<dbReference type="GO" id="GO:0005925">
    <property type="term" value="C:focal adhesion"/>
    <property type="evidence" value="ECO:0007669"/>
    <property type="project" value="TreeGrafter"/>
</dbReference>
<dbReference type="GO" id="GO:0034446">
    <property type="term" value="P:substrate adhesion-dependent cell spreading"/>
    <property type="evidence" value="ECO:0007669"/>
    <property type="project" value="TreeGrafter"/>
</dbReference>
<feature type="repeat" description="ANK" evidence="2">
    <location>
        <begin position="66"/>
        <end position="98"/>
    </location>
</feature>
<reference evidence="4" key="1">
    <citation type="submission" date="2022-11" db="UniProtKB">
        <authorList>
            <consortium name="EnsemblMetazoa"/>
        </authorList>
    </citation>
    <scope>IDENTIFICATION</scope>
</reference>
<dbReference type="PANTHER" id="PTHR44329">
    <property type="entry name" value="SERINE/THREONINE-PROTEIN KINASE TNNI3K-RELATED"/>
    <property type="match status" value="1"/>
</dbReference>
<keyword evidence="2" id="KW-0040">ANK repeat</keyword>
<dbReference type="GO" id="GO:0007160">
    <property type="term" value="P:cell-matrix adhesion"/>
    <property type="evidence" value="ECO:0007669"/>
    <property type="project" value="TreeGrafter"/>
</dbReference>
<evidence type="ECO:0000256" key="2">
    <source>
        <dbReference type="PROSITE-ProRule" id="PRU00023"/>
    </source>
</evidence>
<proteinExistence type="inferred from homology"/>
<dbReference type="AlphaFoldDB" id="A0A914A2M1"/>
<accession>A0A914A2M1</accession>
<dbReference type="PROSITE" id="PS50297">
    <property type="entry name" value="ANK_REP_REGION"/>
    <property type="match status" value="2"/>
</dbReference>
<dbReference type="Pfam" id="PF13637">
    <property type="entry name" value="Ank_4"/>
    <property type="match status" value="1"/>
</dbReference>
<dbReference type="GeneID" id="119729347"/>
<dbReference type="InterPro" id="IPR001245">
    <property type="entry name" value="Ser-Thr/Tyr_kinase_cat_dom"/>
</dbReference>
<feature type="domain" description="Protein kinase" evidence="3">
    <location>
        <begin position="192"/>
        <end position="443"/>
    </location>
</feature>
<name>A0A914A2M1_PATMI</name>
<dbReference type="Proteomes" id="UP000887568">
    <property type="component" value="Unplaced"/>
</dbReference>
<dbReference type="FunFam" id="1.25.40.20:FF:000050">
    <property type="entry name" value="integrin-linked protein kinase"/>
    <property type="match status" value="1"/>
</dbReference>
<dbReference type="InterPro" id="IPR011009">
    <property type="entry name" value="Kinase-like_dom_sf"/>
</dbReference>
<dbReference type="GO" id="GO:0005524">
    <property type="term" value="F:ATP binding"/>
    <property type="evidence" value="ECO:0007669"/>
    <property type="project" value="InterPro"/>
</dbReference>
<dbReference type="InterPro" id="IPR051681">
    <property type="entry name" value="Ser/Thr_Kinases-Pseudokinases"/>
</dbReference>
<dbReference type="RefSeq" id="XP_038057900.1">
    <property type="nucleotide sequence ID" value="XM_038201972.1"/>
</dbReference>
<feature type="repeat" description="ANK" evidence="2">
    <location>
        <begin position="33"/>
        <end position="65"/>
    </location>
</feature>
<dbReference type="InterPro" id="IPR036770">
    <property type="entry name" value="Ankyrin_rpt-contain_sf"/>
</dbReference>
<dbReference type="SUPFAM" id="SSF56112">
    <property type="entry name" value="Protein kinase-like (PK-like)"/>
    <property type="match status" value="1"/>
</dbReference>
<dbReference type="PIRSF" id="PIRSF000654">
    <property type="entry name" value="Integrin-linked_kinase"/>
    <property type="match status" value="1"/>
</dbReference>
<dbReference type="GO" id="GO:0001725">
    <property type="term" value="C:stress fiber"/>
    <property type="evidence" value="ECO:0007669"/>
    <property type="project" value="TreeGrafter"/>
</dbReference>
<dbReference type="Pfam" id="PF00023">
    <property type="entry name" value="Ank"/>
    <property type="match status" value="1"/>
</dbReference>
<dbReference type="GO" id="GO:0007229">
    <property type="term" value="P:integrin-mediated signaling pathway"/>
    <property type="evidence" value="ECO:0007669"/>
    <property type="project" value="TreeGrafter"/>
</dbReference>
<dbReference type="Gene3D" id="1.25.40.20">
    <property type="entry name" value="Ankyrin repeat-containing domain"/>
    <property type="match status" value="1"/>
</dbReference>
<dbReference type="OrthoDB" id="6718656at2759"/>
<dbReference type="PANTHER" id="PTHR44329:SF57">
    <property type="entry name" value="INTEGRIN-LINKED PROTEIN KINASE"/>
    <property type="match status" value="1"/>
</dbReference>
<evidence type="ECO:0000256" key="1">
    <source>
        <dbReference type="ARBA" id="ARBA00005843"/>
    </source>
</evidence>
<feature type="repeat" description="ANK" evidence="2">
    <location>
        <begin position="99"/>
        <end position="131"/>
    </location>
</feature>
<dbReference type="FunFam" id="3.30.200.20:FF:000245">
    <property type="entry name" value="Integrin-linked protein kinase"/>
    <property type="match status" value="1"/>
</dbReference>
<dbReference type="EnsemblMetazoa" id="XM_038201972.1">
    <property type="protein sequence ID" value="XP_038057900.1"/>
    <property type="gene ID" value="LOC119729347"/>
</dbReference>
<comment type="similarity">
    <text evidence="1">Belongs to the protein kinase superfamily. TKL Ser/Thr protein kinase family.</text>
</comment>
<dbReference type="SMART" id="SM00248">
    <property type="entry name" value="ANK"/>
    <property type="match status" value="3"/>
</dbReference>
<dbReference type="PROSITE" id="PS50088">
    <property type="entry name" value="ANK_REPEAT"/>
    <property type="match status" value="3"/>
</dbReference>
<dbReference type="InterPro" id="IPR002110">
    <property type="entry name" value="Ankyrin_rpt"/>
</dbReference>
<dbReference type="Gene3D" id="1.10.510.10">
    <property type="entry name" value="Transferase(Phosphotransferase) domain 1"/>
    <property type="match status" value="1"/>
</dbReference>
<dbReference type="InterPro" id="IPR000719">
    <property type="entry name" value="Prot_kinase_dom"/>
</dbReference>
<dbReference type="PROSITE" id="PS50011">
    <property type="entry name" value="PROTEIN_KINASE_DOM"/>
    <property type="match status" value="1"/>
</dbReference>
<sequence>MEDIFSQIREGNAMHVRVWLDNVENDPNQGDDHGFSPMHWACKEGRTNIVEMLIGRGAKINATNMGDDTALHLAAAHGHRDIVQKLLQLRADVNAINEHGNTPLHYACFWNFELIADDLVNSGALVSLCNKFGDTPLDKAKAGLSSVLKDRAAANGQDLNKVPYKNSNWGGMKTRTRDGTLSRFAGIDLKHVKLQTKVGSSPTGEMWKGMWQGTEVMAKVLQQHNITSRISREFGEEFPRLRIFSHPNIHAVLGCVNHPPSLIVLSEYLPRGSLFHLLHEASDVMIDQAQTLRFAVDIARGMAFLHAMEPLIPRFYLNSKNIMIDDELTAKINMGDTRFSFQNRGKFFNPAWASPEALQKDPEEMNTRAADMWSFAILLWELVTREVPFAGLTPMEVGMKIVGEGLRVELLPGISPHIIKLMKICMNEDPTKRPRFDRIMPILDKMRIA</sequence>
<dbReference type="Gene3D" id="3.30.200.20">
    <property type="entry name" value="Phosphorylase Kinase, domain 1"/>
    <property type="match status" value="1"/>
</dbReference>
<dbReference type="Pfam" id="PF07714">
    <property type="entry name" value="PK_Tyr_Ser-Thr"/>
    <property type="match status" value="1"/>
</dbReference>
<evidence type="ECO:0000313" key="5">
    <source>
        <dbReference type="Proteomes" id="UP000887568"/>
    </source>
</evidence>
<organism evidence="4 5">
    <name type="scientific">Patiria miniata</name>
    <name type="common">Bat star</name>
    <name type="synonym">Asterina miniata</name>
    <dbReference type="NCBI Taxonomy" id="46514"/>
    <lineage>
        <taxon>Eukaryota</taxon>
        <taxon>Metazoa</taxon>
        <taxon>Echinodermata</taxon>
        <taxon>Eleutherozoa</taxon>
        <taxon>Asterozoa</taxon>
        <taxon>Asteroidea</taxon>
        <taxon>Valvatacea</taxon>
        <taxon>Valvatida</taxon>
        <taxon>Asterinidae</taxon>
        <taxon>Patiria</taxon>
    </lineage>
</organism>
<protein>
    <recommendedName>
        <fullName evidence="3">Protein kinase domain-containing protein</fullName>
    </recommendedName>
</protein>
<evidence type="ECO:0000313" key="4">
    <source>
        <dbReference type="EnsemblMetazoa" id="XP_038057900.1"/>
    </source>
</evidence>